<dbReference type="PANTHER" id="PTHR20856">
    <property type="entry name" value="DNA-DIRECTED RNA POLYMERASE I SUBUNIT 2"/>
    <property type="match status" value="1"/>
</dbReference>
<keyword evidence="3" id="KW-0240">DNA-directed RNA polymerase</keyword>
<dbReference type="Pfam" id="PF00562">
    <property type="entry name" value="RNA_pol_Rpb2_6"/>
    <property type="match status" value="1"/>
</dbReference>
<evidence type="ECO:0000256" key="4">
    <source>
        <dbReference type="ARBA" id="ARBA00022679"/>
    </source>
</evidence>
<keyword evidence="7" id="KW-0472">Membrane</keyword>
<evidence type="ECO:0000256" key="1">
    <source>
        <dbReference type="ARBA" id="ARBA00006835"/>
    </source>
</evidence>
<keyword evidence="7" id="KW-0812">Transmembrane</keyword>
<accession>A0A8J5C9X7</accession>
<dbReference type="InterPro" id="IPR037033">
    <property type="entry name" value="DNA-dir_RNAP_su2_hyb_sf"/>
</dbReference>
<name>A0A8J5C9X7_ZINOF</name>
<evidence type="ECO:0000313" key="10">
    <source>
        <dbReference type="Proteomes" id="UP000734854"/>
    </source>
</evidence>
<dbReference type="Gene3D" id="2.40.270.10">
    <property type="entry name" value="DNA-directed RNA polymerase, subunit 2, domain 6"/>
    <property type="match status" value="1"/>
</dbReference>
<sequence length="246" mass="26359">MVTVRLSRSTGSTVLYVMVCDREISRLHEISIDSCSTFYEDLEFDSISVVVKVSCSPMLIGSVLLDKMLTTKRRSFLLVLDLYGISESLTVALAIEMLALDSLSSGYFALFVGVGYDRLGAGQNATVAVMSYSGYDIEDAIVMNKWSLDRGFGRFDAISLEQLDGGRGVTVATDVEVAEIKFPHVTHTSVVAVDGTWQVAGGVGEGETDLDDAEGLDVGADQFIALGEGEGAVGTERIRANSSSRL</sequence>
<dbReference type="Proteomes" id="UP000734854">
    <property type="component" value="Unassembled WGS sequence"/>
</dbReference>
<dbReference type="InterPro" id="IPR007120">
    <property type="entry name" value="DNA-dir_RNAP_su2_dom"/>
</dbReference>
<dbReference type="EMBL" id="JACMSC010000021">
    <property type="protein sequence ID" value="KAG6470622.1"/>
    <property type="molecule type" value="Genomic_DNA"/>
</dbReference>
<reference evidence="9 10" key="1">
    <citation type="submission" date="2020-08" db="EMBL/GenBank/DDBJ databases">
        <title>Plant Genome Project.</title>
        <authorList>
            <person name="Zhang R.-G."/>
        </authorList>
    </citation>
    <scope>NUCLEOTIDE SEQUENCE [LARGE SCALE GENOMIC DNA]</scope>
    <source>
        <tissue evidence="9">Rhizome</tissue>
    </source>
</reference>
<dbReference type="GO" id="GO:0003899">
    <property type="term" value="F:DNA-directed RNA polymerase activity"/>
    <property type="evidence" value="ECO:0007669"/>
    <property type="project" value="UniProtKB-EC"/>
</dbReference>
<evidence type="ECO:0000256" key="7">
    <source>
        <dbReference type="SAM" id="Phobius"/>
    </source>
</evidence>
<organism evidence="9 10">
    <name type="scientific">Zingiber officinale</name>
    <name type="common">Ginger</name>
    <name type="synonym">Amomum zingiber</name>
    <dbReference type="NCBI Taxonomy" id="94328"/>
    <lineage>
        <taxon>Eukaryota</taxon>
        <taxon>Viridiplantae</taxon>
        <taxon>Streptophyta</taxon>
        <taxon>Embryophyta</taxon>
        <taxon>Tracheophyta</taxon>
        <taxon>Spermatophyta</taxon>
        <taxon>Magnoliopsida</taxon>
        <taxon>Liliopsida</taxon>
        <taxon>Zingiberales</taxon>
        <taxon>Zingiberaceae</taxon>
        <taxon>Zingiber</taxon>
    </lineage>
</organism>
<dbReference type="SUPFAM" id="SSF64484">
    <property type="entry name" value="beta and beta-prime subunits of DNA dependent RNA-polymerase"/>
    <property type="match status" value="1"/>
</dbReference>
<keyword evidence="4" id="KW-0808">Transferase</keyword>
<keyword evidence="10" id="KW-1185">Reference proteome</keyword>
<evidence type="ECO:0000256" key="6">
    <source>
        <dbReference type="ARBA" id="ARBA00023163"/>
    </source>
</evidence>
<keyword evidence="7" id="KW-1133">Transmembrane helix</keyword>
<dbReference type="GO" id="GO:0003677">
    <property type="term" value="F:DNA binding"/>
    <property type="evidence" value="ECO:0007669"/>
    <property type="project" value="InterPro"/>
</dbReference>
<evidence type="ECO:0000313" key="9">
    <source>
        <dbReference type="EMBL" id="KAG6470622.1"/>
    </source>
</evidence>
<evidence type="ECO:0000256" key="2">
    <source>
        <dbReference type="ARBA" id="ARBA00012418"/>
    </source>
</evidence>
<dbReference type="GO" id="GO:0000428">
    <property type="term" value="C:DNA-directed RNA polymerase complex"/>
    <property type="evidence" value="ECO:0007669"/>
    <property type="project" value="UniProtKB-KW"/>
</dbReference>
<gene>
    <name evidence="9" type="ORF">ZIOFF_071699</name>
</gene>
<keyword evidence="5" id="KW-0548">Nucleotidyltransferase</keyword>
<dbReference type="GO" id="GO:0032549">
    <property type="term" value="F:ribonucleoside binding"/>
    <property type="evidence" value="ECO:0007669"/>
    <property type="project" value="InterPro"/>
</dbReference>
<protein>
    <recommendedName>
        <fullName evidence="2">DNA-directed RNA polymerase</fullName>
        <ecNumber evidence="2">2.7.7.6</ecNumber>
    </recommendedName>
</protein>
<evidence type="ECO:0000256" key="5">
    <source>
        <dbReference type="ARBA" id="ARBA00022695"/>
    </source>
</evidence>
<dbReference type="GO" id="GO:0006351">
    <property type="term" value="P:DNA-templated transcription"/>
    <property type="evidence" value="ECO:0007669"/>
    <property type="project" value="InterPro"/>
</dbReference>
<evidence type="ECO:0000259" key="8">
    <source>
        <dbReference type="Pfam" id="PF00562"/>
    </source>
</evidence>
<feature type="transmembrane region" description="Helical" evidence="7">
    <location>
        <begin position="77"/>
        <end position="100"/>
    </location>
</feature>
<dbReference type="AlphaFoldDB" id="A0A8J5C9X7"/>
<comment type="caution">
    <text evidence="9">The sequence shown here is derived from an EMBL/GenBank/DDBJ whole genome shotgun (WGS) entry which is preliminary data.</text>
</comment>
<feature type="domain" description="DNA-directed RNA polymerase subunit 2 hybrid-binding" evidence="8">
    <location>
        <begin position="115"/>
        <end position="155"/>
    </location>
</feature>
<dbReference type="EC" id="2.7.7.6" evidence="2"/>
<dbReference type="InterPro" id="IPR015712">
    <property type="entry name" value="DNA-dir_RNA_pol_su2"/>
</dbReference>
<keyword evidence="6" id="KW-0804">Transcription</keyword>
<evidence type="ECO:0000256" key="3">
    <source>
        <dbReference type="ARBA" id="ARBA00022478"/>
    </source>
</evidence>
<proteinExistence type="inferred from homology"/>
<comment type="similarity">
    <text evidence="1">Belongs to the RNA polymerase beta chain family.</text>
</comment>